<dbReference type="Proteomes" id="UP000242972">
    <property type="component" value="Unassembled WGS sequence"/>
</dbReference>
<proteinExistence type="predicted"/>
<dbReference type="EMBL" id="PXYW01000015">
    <property type="protein sequence ID" value="PSR33896.1"/>
    <property type="molecule type" value="Genomic_DNA"/>
</dbReference>
<dbReference type="Pfam" id="PF10604">
    <property type="entry name" value="Polyketide_cyc2"/>
    <property type="match status" value="1"/>
</dbReference>
<dbReference type="InterPro" id="IPR019587">
    <property type="entry name" value="Polyketide_cyclase/dehydratase"/>
</dbReference>
<gene>
    <name evidence="1" type="ORF">C7B46_07855</name>
</gene>
<organism evidence="1 2">
    <name type="scientific">Sulfobacillus benefaciens</name>
    <dbReference type="NCBI Taxonomy" id="453960"/>
    <lineage>
        <taxon>Bacteria</taxon>
        <taxon>Bacillati</taxon>
        <taxon>Bacillota</taxon>
        <taxon>Clostridia</taxon>
        <taxon>Eubacteriales</taxon>
        <taxon>Clostridiales Family XVII. Incertae Sedis</taxon>
        <taxon>Sulfobacillus</taxon>
    </lineage>
</organism>
<evidence type="ECO:0008006" key="3">
    <source>
        <dbReference type="Google" id="ProtNLM"/>
    </source>
</evidence>
<dbReference type="Gene3D" id="3.30.530.20">
    <property type="match status" value="1"/>
</dbReference>
<dbReference type="InterPro" id="IPR023393">
    <property type="entry name" value="START-like_dom_sf"/>
</dbReference>
<name>A0A2T2XHF8_9FIRM</name>
<accession>A0A2T2XHF8</accession>
<sequence length="145" mass="15994">MWNFEHTITTQAELTQIWRLYADVTLWPQWDLGVEGVSLNGPFVAGTRGFLTLKEQNIIPFELTVVEPLREFSDVSYLTDAGIAIHFTHRLESVEEGIQITHLVSINGDNAEALAPALGVGFTADIPETMERLAALAISLEGGTR</sequence>
<comment type="caution">
    <text evidence="1">The sequence shown here is derived from an EMBL/GenBank/DDBJ whole genome shotgun (WGS) entry which is preliminary data.</text>
</comment>
<reference evidence="1 2" key="1">
    <citation type="journal article" date="2014" name="BMC Genomics">
        <title>Comparison of environmental and isolate Sulfobacillus genomes reveals diverse carbon, sulfur, nitrogen, and hydrogen metabolisms.</title>
        <authorList>
            <person name="Justice N.B."/>
            <person name="Norman A."/>
            <person name="Brown C.T."/>
            <person name="Singh A."/>
            <person name="Thomas B.C."/>
            <person name="Banfield J.F."/>
        </authorList>
    </citation>
    <scope>NUCLEOTIDE SEQUENCE [LARGE SCALE GENOMIC DNA]</scope>
    <source>
        <strain evidence="1">AMDSBA4</strain>
    </source>
</reference>
<protein>
    <recommendedName>
        <fullName evidence="3">Polyketide cyclase</fullName>
    </recommendedName>
</protein>
<evidence type="ECO:0000313" key="2">
    <source>
        <dbReference type="Proteomes" id="UP000242972"/>
    </source>
</evidence>
<evidence type="ECO:0000313" key="1">
    <source>
        <dbReference type="EMBL" id="PSR33896.1"/>
    </source>
</evidence>
<dbReference type="SUPFAM" id="SSF55961">
    <property type="entry name" value="Bet v1-like"/>
    <property type="match status" value="1"/>
</dbReference>
<dbReference type="AlphaFoldDB" id="A0A2T2XHF8"/>